<evidence type="ECO:0000259" key="2">
    <source>
        <dbReference type="Pfam" id="PF01425"/>
    </source>
</evidence>
<evidence type="ECO:0000256" key="1">
    <source>
        <dbReference type="ARBA" id="ARBA00009199"/>
    </source>
</evidence>
<dbReference type="InterPro" id="IPR000120">
    <property type="entry name" value="Amidase"/>
</dbReference>
<dbReference type="AlphaFoldDB" id="A0A4R5VGG3"/>
<dbReference type="PIRSF" id="PIRSF001221">
    <property type="entry name" value="Amidase_fungi"/>
    <property type="match status" value="1"/>
</dbReference>
<sequence>MMTVVILVRNGRLRSAEADPTERDTVPSLRPKAREIVESHIRGQTTCEETVSGVFAQLPRIQEGCNAFTEWFPDEALETARALDRKRAQGAAPGLLHGVPICIKDMTPTKGHHTTLGSWTSGEGKTFHDAVIVQRLKAAGAIIVGKTTTAELAFSSFTNTARYGVTRNPWDLTRTSGGSSGGSAAAVASGVVPLAEGTDMGGSVRIPAAACGVVGFKPSLGRIPMDIVPSALETLSHFGALAASVEDAARFVAAGAGHHPSDMLSRRSRFDLAATAPKSLAGKRFALSADLGYCAVDPEIQAGLMRIADRLRRAGAVVDEVDLPWTRDIFDQWAIRWFCLLATFPNARTAEQRAQMHPELAAGLEQARSYSAMDLMGVDLIRSDMNRQLNSVFAQYDVLLCPTNAVPAPPVTQSDADFEKTLPDGKLRAFDMTHPFNMVPTSPVLSLPIGLTEGRLPIGMQIVGPPFEDEAVLSAAATIEALIDPLPVPQF</sequence>
<dbReference type="PANTHER" id="PTHR11895:SF7">
    <property type="entry name" value="GLUTAMYL-TRNA(GLN) AMIDOTRANSFERASE SUBUNIT A, MITOCHONDRIAL"/>
    <property type="match status" value="1"/>
</dbReference>
<dbReference type="PANTHER" id="PTHR11895">
    <property type="entry name" value="TRANSAMIDASE"/>
    <property type="match status" value="1"/>
</dbReference>
<comment type="caution">
    <text evidence="3">The sequence shown here is derived from an EMBL/GenBank/DDBJ whole genome shotgun (WGS) entry which is preliminary data.</text>
</comment>
<dbReference type="PROSITE" id="PS00571">
    <property type="entry name" value="AMIDASES"/>
    <property type="match status" value="1"/>
</dbReference>
<feature type="domain" description="Amidase" evidence="2">
    <location>
        <begin position="51"/>
        <end position="473"/>
    </location>
</feature>
<dbReference type="Pfam" id="PF01425">
    <property type="entry name" value="Amidase"/>
    <property type="match status" value="1"/>
</dbReference>
<evidence type="ECO:0000313" key="4">
    <source>
        <dbReference type="Proteomes" id="UP000295301"/>
    </source>
</evidence>
<dbReference type="GO" id="GO:0003824">
    <property type="term" value="F:catalytic activity"/>
    <property type="evidence" value="ECO:0007669"/>
    <property type="project" value="InterPro"/>
</dbReference>
<dbReference type="Gene3D" id="3.90.1300.10">
    <property type="entry name" value="Amidase signature (AS) domain"/>
    <property type="match status" value="1"/>
</dbReference>
<gene>
    <name evidence="3" type="ORF">E1832_01815</name>
</gene>
<dbReference type="SUPFAM" id="SSF75304">
    <property type="entry name" value="Amidase signature (AS) enzymes"/>
    <property type="match status" value="1"/>
</dbReference>
<proteinExistence type="inferred from homology"/>
<protein>
    <submittedName>
        <fullName evidence="3">Amidase</fullName>
    </submittedName>
</protein>
<dbReference type="EMBL" id="SMUV01000038">
    <property type="protein sequence ID" value="TDK52368.1"/>
    <property type="molecule type" value="Genomic_DNA"/>
</dbReference>
<dbReference type="InterPro" id="IPR023631">
    <property type="entry name" value="Amidase_dom"/>
</dbReference>
<dbReference type="OrthoDB" id="9777859at2"/>
<reference evidence="3 4" key="1">
    <citation type="submission" date="2019-03" db="EMBL/GenBank/DDBJ databases">
        <title>Ruegeria lutea sp. nov., a novel strain, isolated from marine sediment, the Masan Bay, South Korea.</title>
        <authorList>
            <person name="Kim J."/>
            <person name="Kim D.-Y."/>
            <person name="Lee S.-S."/>
        </authorList>
    </citation>
    <scope>NUCLEOTIDE SEQUENCE [LARGE SCALE GENOMIC DNA]</scope>
    <source>
        <strain evidence="3 4">318-1</strain>
    </source>
</reference>
<comment type="similarity">
    <text evidence="1">Belongs to the amidase family.</text>
</comment>
<dbReference type="InterPro" id="IPR020556">
    <property type="entry name" value="Amidase_CS"/>
</dbReference>
<accession>A0A4R5VGG3</accession>
<dbReference type="InterPro" id="IPR036928">
    <property type="entry name" value="AS_sf"/>
</dbReference>
<evidence type="ECO:0000313" key="3">
    <source>
        <dbReference type="EMBL" id="TDK52368.1"/>
    </source>
</evidence>
<name>A0A4R5VGG3_9RHOB</name>
<organism evidence="3 4">
    <name type="scientific">Antarcticimicrobium luteum</name>
    <dbReference type="NCBI Taxonomy" id="2547397"/>
    <lineage>
        <taxon>Bacteria</taxon>
        <taxon>Pseudomonadati</taxon>
        <taxon>Pseudomonadota</taxon>
        <taxon>Alphaproteobacteria</taxon>
        <taxon>Rhodobacterales</taxon>
        <taxon>Paracoccaceae</taxon>
        <taxon>Antarcticimicrobium</taxon>
    </lineage>
</organism>
<dbReference type="Proteomes" id="UP000295301">
    <property type="component" value="Unassembled WGS sequence"/>
</dbReference>
<keyword evidence="4" id="KW-1185">Reference proteome</keyword>